<reference evidence="2" key="1">
    <citation type="submission" date="2016-10" db="EMBL/GenBank/DDBJ databases">
        <authorList>
            <person name="Varghese N."/>
            <person name="Submissions S."/>
        </authorList>
    </citation>
    <scope>NUCLEOTIDE SEQUENCE [LARGE SCALE GENOMIC DNA]</scope>
    <source>
        <strain evidence="2">CGMCC 4.6858</strain>
    </source>
</reference>
<evidence type="ECO:0000313" key="1">
    <source>
        <dbReference type="EMBL" id="SDE22765.1"/>
    </source>
</evidence>
<organism evidence="1 2">
    <name type="scientific">Nocardioides lianchengensis</name>
    <dbReference type="NCBI Taxonomy" id="1045774"/>
    <lineage>
        <taxon>Bacteria</taxon>
        <taxon>Bacillati</taxon>
        <taxon>Actinomycetota</taxon>
        <taxon>Actinomycetes</taxon>
        <taxon>Propionibacteriales</taxon>
        <taxon>Nocardioidaceae</taxon>
        <taxon>Nocardioides</taxon>
    </lineage>
</organism>
<proteinExistence type="predicted"/>
<dbReference type="STRING" id="1045774.SAMN05421872_11754"/>
<name>A0A1G7B945_9ACTN</name>
<keyword evidence="2" id="KW-1185">Reference proteome</keyword>
<evidence type="ECO:0000313" key="2">
    <source>
        <dbReference type="Proteomes" id="UP000199034"/>
    </source>
</evidence>
<accession>A0A1G7B945</accession>
<protein>
    <submittedName>
        <fullName evidence="1">Uncharacterized protein</fullName>
    </submittedName>
</protein>
<dbReference type="EMBL" id="FMZM01000017">
    <property type="protein sequence ID" value="SDE22765.1"/>
    <property type="molecule type" value="Genomic_DNA"/>
</dbReference>
<sequence>MSDPTADDVRTYLELTRLLDEVERTRPELSAPLRLTLVRAHREHQVAWLDEVRFRLVVAELAAS</sequence>
<dbReference type="RefSeq" id="WP_090860812.1">
    <property type="nucleotide sequence ID" value="NZ_FMZM01000017.1"/>
</dbReference>
<gene>
    <name evidence="1" type="ORF">SAMN05421872_11754</name>
</gene>
<dbReference type="OrthoDB" id="9929128at2"/>
<dbReference type="Proteomes" id="UP000199034">
    <property type="component" value="Unassembled WGS sequence"/>
</dbReference>
<dbReference type="AlphaFoldDB" id="A0A1G7B945"/>